<gene>
    <name evidence="11" type="ORF">TTHERM_00013580</name>
</gene>
<keyword evidence="7 8" id="KW-0539">Nucleus</keyword>
<dbReference type="OrthoDB" id="674963at2759"/>
<evidence type="ECO:0000256" key="3">
    <source>
        <dbReference type="ARBA" id="ARBA00022723"/>
    </source>
</evidence>
<feature type="binding site" evidence="8">
    <location>
        <position position="83"/>
    </location>
    <ligand>
        <name>Zn(2+)</name>
        <dbReference type="ChEBI" id="CHEBI:29105"/>
    </ligand>
</feature>
<evidence type="ECO:0000256" key="10">
    <source>
        <dbReference type="SAM" id="MobiDB-lite"/>
    </source>
</evidence>
<dbReference type="PANTHER" id="PTHR12111">
    <property type="entry name" value="SPLICING FACTOR YJU2"/>
    <property type="match status" value="1"/>
</dbReference>
<comment type="function">
    <text evidence="8">Part of the spliceosome which catalyzes two sequential transesterification reactions, first the excision of the non-coding intron from pre-mRNA and then the ligation of the coding exons to form the mature mRNA. Plays a role in stabilizing the structure of the spliceosome catalytic core and docking of the branch helix into the active site, producing 5'-exon and lariat intron-3'-intermediates.</text>
</comment>
<dbReference type="HAMAP" id="MF_03226">
    <property type="entry name" value="YJU2"/>
    <property type="match status" value="1"/>
</dbReference>
<evidence type="ECO:0000256" key="2">
    <source>
        <dbReference type="ARBA" id="ARBA00022664"/>
    </source>
</evidence>
<reference evidence="12" key="1">
    <citation type="journal article" date="2006" name="PLoS Biol.">
        <title>Macronuclear genome sequence of the ciliate Tetrahymena thermophila, a model eukaryote.</title>
        <authorList>
            <person name="Eisen J.A."/>
            <person name="Coyne R.S."/>
            <person name="Wu M."/>
            <person name="Wu D."/>
            <person name="Thiagarajan M."/>
            <person name="Wortman J.R."/>
            <person name="Badger J.H."/>
            <person name="Ren Q."/>
            <person name="Amedeo P."/>
            <person name="Jones K.M."/>
            <person name="Tallon L.J."/>
            <person name="Delcher A.L."/>
            <person name="Salzberg S.L."/>
            <person name="Silva J.C."/>
            <person name="Haas B.J."/>
            <person name="Majoros W.H."/>
            <person name="Farzad M."/>
            <person name="Carlton J.M."/>
            <person name="Smith R.K. Jr."/>
            <person name="Garg J."/>
            <person name="Pearlman R.E."/>
            <person name="Karrer K.M."/>
            <person name="Sun L."/>
            <person name="Manning G."/>
            <person name="Elde N.C."/>
            <person name="Turkewitz A.P."/>
            <person name="Asai D.J."/>
            <person name="Wilkes D.E."/>
            <person name="Wang Y."/>
            <person name="Cai H."/>
            <person name="Collins K."/>
            <person name="Stewart B.A."/>
            <person name="Lee S.R."/>
            <person name="Wilamowska K."/>
            <person name="Weinberg Z."/>
            <person name="Ruzzo W.L."/>
            <person name="Wloga D."/>
            <person name="Gaertig J."/>
            <person name="Frankel J."/>
            <person name="Tsao C.-C."/>
            <person name="Gorovsky M.A."/>
            <person name="Keeling P.J."/>
            <person name="Waller R.F."/>
            <person name="Patron N.J."/>
            <person name="Cherry J.M."/>
            <person name="Stover N.A."/>
            <person name="Krieger C.J."/>
            <person name="del Toro C."/>
            <person name="Ryder H.F."/>
            <person name="Williamson S.C."/>
            <person name="Barbeau R.A."/>
            <person name="Hamilton E.P."/>
            <person name="Orias E."/>
        </authorList>
    </citation>
    <scope>NUCLEOTIDE SEQUENCE [LARGE SCALE GENOMIC DNA]</scope>
    <source>
        <strain evidence="12">SB210</strain>
    </source>
</reference>
<evidence type="ECO:0000256" key="5">
    <source>
        <dbReference type="ARBA" id="ARBA00022833"/>
    </source>
</evidence>
<feature type="coiled-coil region" evidence="9">
    <location>
        <begin position="107"/>
        <end position="134"/>
    </location>
</feature>
<evidence type="ECO:0000256" key="6">
    <source>
        <dbReference type="ARBA" id="ARBA00023187"/>
    </source>
</evidence>
<proteinExistence type="inferred from homology"/>
<feature type="binding site" evidence="8">
    <location>
        <position position="80"/>
    </location>
    <ligand>
        <name>Zn(2+)</name>
        <dbReference type="ChEBI" id="CHEBI:29105"/>
    </ligand>
</feature>
<dbReference type="PANTHER" id="PTHR12111:SF1">
    <property type="entry name" value="SPLICING FACTOR YJU2"/>
    <property type="match status" value="1"/>
</dbReference>
<keyword evidence="9" id="KW-0175">Coiled coil</keyword>
<dbReference type="Proteomes" id="UP000009168">
    <property type="component" value="Unassembled WGS sequence"/>
</dbReference>
<dbReference type="InterPro" id="IPR007590">
    <property type="entry name" value="Saf4/Yju2"/>
</dbReference>
<dbReference type="EMBL" id="GG662845">
    <property type="protein sequence ID" value="EAR88092.1"/>
    <property type="molecule type" value="Genomic_DNA"/>
</dbReference>
<evidence type="ECO:0000313" key="11">
    <source>
        <dbReference type="EMBL" id="EAR88092.1"/>
    </source>
</evidence>
<dbReference type="HOGENOM" id="CLU_053603_1_1_1"/>
<dbReference type="KEGG" id="tet:TTHERM_00013580"/>
<organism evidence="11 12">
    <name type="scientific">Tetrahymena thermophila (strain SB210)</name>
    <dbReference type="NCBI Taxonomy" id="312017"/>
    <lineage>
        <taxon>Eukaryota</taxon>
        <taxon>Sar</taxon>
        <taxon>Alveolata</taxon>
        <taxon>Ciliophora</taxon>
        <taxon>Intramacronucleata</taxon>
        <taxon>Oligohymenophorea</taxon>
        <taxon>Hymenostomatida</taxon>
        <taxon>Tetrahymenina</taxon>
        <taxon>Tetrahymenidae</taxon>
        <taxon>Tetrahymena</taxon>
    </lineage>
</organism>
<dbReference type="STRING" id="312017.Q22RN0"/>
<keyword evidence="3 8" id="KW-0479">Metal-binding</keyword>
<keyword evidence="5 8" id="KW-0862">Zinc</keyword>
<dbReference type="Pfam" id="PF04502">
    <property type="entry name" value="Saf4_Yju2"/>
    <property type="match status" value="1"/>
</dbReference>
<dbReference type="GeneID" id="7823234"/>
<sequence length="296" mass="34980">MAERKVLIKYYPPDFDPSKLIKNKRPLDKQDNVRMMLPMTVRCNTCGNYLYIGTKFNMRKETVQNESYLGIRIYRFYFKCTHCYSELTFKTDPKNHDYVAEFGATRNYEASRDNEKAEEVLKKLRENDEEGNAMKFLENRTNDSRKELEILDALDEIRHNSKKMLYVTPEELIKLTIQNQIEQNIYEELDDDEQSKLEEFLQSQRTKRIKDYNDDSTNDTLSTVSFLASDQNEKQDDRKKQFKHVFTVKKIQKISETESKVKSINNGEVSNEAKSNDNKQNNLQSILNYSSDSDQE</sequence>
<evidence type="ECO:0000256" key="8">
    <source>
        <dbReference type="HAMAP-Rule" id="MF_03226"/>
    </source>
</evidence>
<evidence type="ECO:0000313" key="12">
    <source>
        <dbReference type="Proteomes" id="UP000009168"/>
    </source>
</evidence>
<feature type="region of interest" description="Disordered" evidence="10">
    <location>
        <begin position="259"/>
        <end position="296"/>
    </location>
</feature>
<evidence type="ECO:0000256" key="4">
    <source>
        <dbReference type="ARBA" id="ARBA00022728"/>
    </source>
</evidence>
<dbReference type="GO" id="GO:0046872">
    <property type="term" value="F:metal ion binding"/>
    <property type="evidence" value="ECO:0007669"/>
    <property type="project" value="UniProtKB-KW"/>
</dbReference>
<dbReference type="InParanoid" id="Q22RN0"/>
<feature type="binding site" evidence="8">
    <location>
        <position position="43"/>
    </location>
    <ligand>
        <name>Zn(2+)</name>
        <dbReference type="ChEBI" id="CHEBI:29105"/>
    </ligand>
</feature>
<comment type="subunit">
    <text evidence="8">Component of the spliceosome. Present in the activated B complex, the catalytically activated B* complex which catalyzes the branching, the catalytic step 1 C complex catalyzing the exon ligation, and the postcatalytic P complex containing the ligated exons (mRNA) and the excised lariat intron.</text>
</comment>
<dbReference type="RefSeq" id="XP_001008337.1">
    <property type="nucleotide sequence ID" value="XM_001008337.3"/>
</dbReference>
<feature type="compositionally biased region" description="Polar residues" evidence="10">
    <location>
        <begin position="262"/>
        <end position="296"/>
    </location>
</feature>
<name>Q22RN0_TETTS</name>
<dbReference type="GO" id="GO:0071006">
    <property type="term" value="C:U2-type catalytic step 1 spliceosome"/>
    <property type="evidence" value="ECO:0007669"/>
    <property type="project" value="UniProtKB-UniRule"/>
</dbReference>
<comment type="similarity">
    <text evidence="8">Belongs to the CWC16 family. YJU2 subfamily.</text>
</comment>
<dbReference type="InterPro" id="IPR043701">
    <property type="entry name" value="Yju2"/>
</dbReference>
<protein>
    <recommendedName>
        <fullName evidence="8">Splicing factor YJU2</fullName>
    </recommendedName>
</protein>
<keyword evidence="2" id="KW-0507">mRNA processing</keyword>
<comment type="subcellular location">
    <subcellularLocation>
        <location evidence="1 8">Nucleus</location>
    </subcellularLocation>
</comment>
<dbReference type="FunCoup" id="Q22RN0">
    <property type="interactions" value="374"/>
</dbReference>
<keyword evidence="12" id="KW-1185">Reference proteome</keyword>
<evidence type="ECO:0000256" key="1">
    <source>
        <dbReference type="ARBA" id="ARBA00004123"/>
    </source>
</evidence>
<evidence type="ECO:0000256" key="7">
    <source>
        <dbReference type="ARBA" id="ARBA00023242"/>
    </source>
</evidence>
<evidence type="ECO:0000256" key="9">
    <source>
        <dbReference type="SAM" id="Coils"/>
    </source>
</evidence>
<dbReference type="eggNOG" id="KOG2989">
    <property type="taxonomic scope" value="Eukaryota"/>
</dbReference>
<accession>Q22RN0</accession>
<dbReference type="AlphaFoldDB" id="Q22RN0"/>
<dbReference type="GO" id="GO:0000349">
    <property type="term" value="P:generation of catalytic spliceosome for first transesterification step"/>
    <property type="evidence" value="ECO:0007669"/>
    <property type="project" value="UniProtKB-UniRule"/>
</dbReference>
<keyword evidence="4 8" id="KW-0747">Spliceosome</keyword>
<feature type="binding site" evidence="8">
    <location>
        <position position="46"/>
    </location>
    <ligand>
        <name>Zn(2+)</name>
        <dbReference type="ChEBI" id="CHEBI:29105"/>
    </ligand>
</feature>
<keyword evidence="6" id="KW-0508">mRNA splicing</keyword>